<dbReference type="Proteomes" id="UP000053240">
    <property type="component" value="Unassembled WGS sequence"/>
</dbReference>
<reference evidence="1 2" key="1">
    <citation type="journal article" date="2015" name="Nat. Commun.">
        <title>Outbred genome sequencing and CRISPR/Cas9 gene editing in butterflies.</title>
        <authorList>
            <person name="Li X."/>
            <person name="Fan D."/>
            <person name="Zhang W."/>
            <person name="Liu G."/>
            <person name="Zhang L."/>
            <person name="Zhao L."/>
            <person name="Fang X."/>
            <person name="Chen L."/>
            <person name="Dong Y."/>
            <person name="Chen Y."/>
            <person name="Ding Y."/>
            <person name="Zhao R."/>
            <person name="Feng M."/>
            <person name="Zhu Y."/>
            <person name="Feng Y."/>
            <person name="Jiang X."/>
            <person name="Zhu D."/>
            <person name="Xiang H."/>
            <person name="Feng X."/>
            <person name="Li S."/>
            <person name="Wang J."/>
            <person name="Zhang G."/>
            <person name="Kronforst M.R."/>
            <person name="Wang W."/>
        </authorList>
    </citation>
    <scope>NUCLEOTIDE SEQUENCE [LARGE SCALE GENOMIC DNA]</scope>
    <source>
        <strain evidence="1">Ya'a_city_454_Pm</strain>
        <tissue evidence="1">Whole body</tissue>
    </source>
</reference>
<evidence type="ECO:0000313" key="2">
    <source>
        <dbReference type="Proteomes" id="UP000053240"/>
    </source>
</evidence>
<sequence>MSTRAEAQPKLVDGGAVDNLSRVRPLRILSRRLQEVLCVLEESVEWLDVETIDEQEIAKTEETFDMTAP</sequence>
<organism evidence="1 2">
    <name type="scientific">Papilio machaon</name>
    <name type="common">Old World swallowtail butterfly</name>
    <dbReference type="NCBI Taxonomy" id="76193"/>
    <lineage>
        <taxon>Eukaryota</taxon>
        <taxon>Metazoa</taxon>
        <taxon>Ecdysozoa</taxon>
        <taxon>Arthropoda</taxon>
        <taxon>Hexapoda</taxon>
        <taxon>Insecta</taxon>
        <taxon>Pterygota</taxon>
        <taxon>Neoptera</taxon>
        <taxon>Endopterygota</taxon>
        <taxon>Lepidoptera</taxon>
        <taxon>Glossata</taxon>
        <taxon>Ditrysia</taxon>
        <taxon>Papilionoidea</taxon>
        <taxon>Papilionidae</taxon>
        <taxon>Papilioninae</taxon>
        <taxon>Papilio</taxon>
    </lineage>
</organism>
<gene>
    <name evidence="1" type="ORF">RR48_11006</name>
</gene>
<keyword evidence="2" id="KW-1185">Reference proteome</keyword>
<proteinExistence type="predicted"/>
<accession>A0A194RPP7</accession>
<protein>
    <submittedName>
        <fullName evidence="1">Uncharacterized protein</fullName>
    </submittedName>
</protein>
<evidence type="ECO:0000313" key="1">
    <source>
        <dbReference type="EMBL" id="KPJ19379.1"/>
    </source>
</evidence>
<dbReference type="AlphaFoldDB" id="A0A194RPP7"/>
<dbReference type="EMBL" id="KQ459896">
    <property type="protein sequence ID" value="KPJ19379.1"/>
    <property type="molecule type" value="Genomic_DNA"/>
</dbReference>
<name>A0A194RPP7_PAPMA</name>
<dbReference type="InParanoid" id="A0A194RPP7"/>